<accession>A0AAV3SH69</accession>
<dbReference type="KEGG" id="hdo:MUK72_05695"/>
<proteinExistence type="inferred from homology"/>
<dbReference type="Proteomes" id="UP001500962">
    <property type="component" value="Unassembled WGS sequence"/>
</dbReference>
<dbReference type="Pfam" id="PF00106">
    <property type="entry name" value="adh_short"/>
    <property type="match status" value="1"/>
</dbReference>
<dbReference type="InterPro" id="IPR036291">
    <property type="entry name" value="NAD(P)-bd_dom_sf"/>
</dbReference>
<evidence type="ECO:0000256" key="1">
    <source>
        <dbReference type="ARBA" id="ARBA00006484"/>
    </source>
</evidence>
<dbReference type="GeneID" id="71761321"/>
<evidence type="ECO:0000313" key="7">
    <source>
        <dbReference type="Proteomes" id="UP001500962"/>
    </source>
</evidence>
<dbReference type="NCBIfam" id="NF009466">
    <property type="entry name" value="PRK12826.1-2"/>
    <property type="match status" value="1"/>
</dbReference>
<keyword evidence="6" id="KW-1185">Reference proteome</keyword>
<dbReference type="PRINTS" id="PR00080">
    <property type="entry name" value="SDRFAMILY"/>
</dbReference>
<reference evidence="4" key="3">
    <citation type="submission" date="2023-12" db="EMBL/GenBank/DDBJ databases">
        <authorList>
            <person name="Sun Q."/>
            <person name="Inoue M."/>
        </authorList>
    </citation>
    <scope>NUCLEOTIDE SEQUENCE</scope>
    <source>
        <strain evidence="4">JCM 12289</strain>
    </source>
</reference>
<protein>
    <submittedName>
        <fullName evidence="4">Glucose 1-dehydrogenase</fullName>
    </submittedName>
    <submittedName>
        <fullName evidence="5">SDR family oxidoreductase</fullName>
    </submittedName>
</protein>
<reference evidence="5" key="2">
    <citation type="submission" date="2022-04" db="EMBL/GenBank/DDBJ databases">
        <title>Sequencing and genomic assembly of Halococcus dombrowskii.</title>
        <authorList>
            <person name="Lim S.W."/>
            <person name="MacLea K.S."/>
        </authorList>
    </citation>
    <scope>NUCLEOTIDE SEQUENCE</scope>
    <source>
        <strain evidence="5">H4</strain>
    </source>
</reference>
<dbReference type="InterPro" id="IPR020904">
    <property type="entry name" value="Sc_DH/Rdtase_CS"/>
</dbReference>
<dbReference type="PRINTS" id="PR00081">
    <property type="entry name" value="GDHRDH"/>
</dbReference>
<dbReference type="Gene3D" id="3.40.50.720">
    <property type="entry name" value="NAD(P)-binding Rossmann-like Domain"/>
    <property type="match status" value="1"/>
</dbReference>
<gene>
    <name evidence="4" type="ORF">GCM10008985_22340</name>
    <name evidence="5" type="ORF">MUK72_05695</name>
</gene>
<dbReference type="GO" id="GO:0032787">
    <property type="term" value="P:monocarboxylic acid metabolic process"/>
    <property type="evidence" value="ECO:0007669"/>
    <property type="project" value="UniProtKB-ARBA"/>
</dbReference>
<dbReference type="InterPro" id="IPR002347">
    <property type="entry name" value="SDR_fam"/>
</dbReference>
<dbReference type="PROSITE" id="PS00061">
    <property type="entry name" value="ADH_SHORT"/>
    <property type="match status" value="1"/>
</dbReference>
<dbReference type="PANTHER" id="PTHR42879:SF2">
    <property type="entry name" value="3-OXOACYL-[ACYL-CARRIER-PROTEIN] REDUCTASE FABG"/>
    <property type="match status" value="1"/>
</dbReference>
<organism evidence="4 7">
    <name type="scientific">Halococcus dombrowskii</name>
    <dbReference type="NCBI Taxonomy" id="179637"/>
    <lineage>
        <taxon>Archaea</taxon>
        <taxon>Methanobacteriati</taxon>
        <taxon>Methanobacteriota</taxon>
        <taxon>Stenosarchaea group</taxon>
        <taxon>Halobacteria</taxon>
        <taxon>Halobacteriales</taxon>
        <taxon>Halococcaceae</taxon>
        <taxon>Halococcus</taxon>
    </lineage>
</organism>
<reference evidence="4" key="1">
    <citation type="journal article" date="2014" name="Int. J. Syst. Evol. Microbiol.">
        <title>Complete genome sequence of Corynebacterium casei LMG S-19264T (=DSM 44701T), isolated from a smear-ripened cheese.</title>
        <authorList>
            <consortium name="US DOE Joint Genome Institute (JGI-PGF)"/>
            <person name="Walter F."/>
            <person name="Albersmeier A."/>
            <person name="Kalinowski J."/>
            <person name="Ruckert C."/>
        </authorList>
    </citation>
    <scope>NUCLEOTIDE SEQUENCE</scope>
    <source>
        <strain evidence="4">JCM 12289</strain>
    </source>
</reference>
<dbReference type="RefSeq" id="WP_244704706.1">
    <property type="nucleotide sequence ID" value="NZ_BAAADN010000032.1"/>
</dbReference>
<dbReference type="EMBL" id="BAAADN010000032">
    <property type="protein sequence ID" value="GAA0464951.1"/>
    <property type="molecule type" value="Genomic_DNA"/>
</dbReference>
<evidence type="ECO:0000313" key="4">
    <source>
        <dbReference type="EMBL" id="GAA0464951.1"/>
    </source>
</evidence>
<dbReference type="Proteomes" id="UP000830542">
    <property type="component" value="Chromosome"/>
</dbReference>
<dbReference type="AlphaFoldDB" id="A0AAV3SH69"/>
<name>A0AAV3SH69_HALDO</name>
<evidence type="ECO:0000313" key="5">
    <source>
        <dbReference type="EMBL" id="UOO96201.1"/>
    </source>
</evidence>
<evidence type="ECO:0000313" key="6">
    <source>
        <dbReference type="Proteomes" id="UP000830542"/>
    </source>
</evidence>
<comment type="similarity">
    <text evidence="1 3">Belongs to the short-chain dehydrogenases/reductases (SDR) family.</text>
</comment>
<evidence type="ECO:0000256" key="3">
    <source>
        <dbReference type="RuleBase" id="RU000363"/>
    </source>
</evidence>
<evidence type="ECO:0000256" key="2">
    <source>
        <dbReference type="ARBA" id="ARBA00023002"/>
    </source>
</evidence>
<dbReference type="GO" id="GO:0016491">
    <property type="term" value="F:oxidoreductase activity"/>
    <property type="evidence" value="ECO:0007669"/>
    <property type="project" value="UniProtKB-KW"/>
</dbReference>
<dbReference type="SUPFAM" id="SSF51735">
    <property type="entry name" value="NAD(P)-binding Rossmann-fold domains"/>
    <property type="match status" value="1"/>
</dbReference>
<sequence>MDLGLGDKTALVTGGGGRIGSEDCETLAAEGAEIVVLDVDEDGAETVADGIEDDGGTAHAVGCDLTDREDVAATIEAIREETGGIDVLVNNAGMVDARARVENFEDDIWERDIAVNLTGSYNVTREVFPAMCERGWGRIVTMSSMAGWQGGFGQLSYSATKAALIGFGKTLALEGAQSGVTSNVVAPSIVVGALADLPPEQLEEVDEHFARIAKATPMRQLGREEDVANLVAYLASEQSSYITGQVVGVTGGIDLFSF</sequence>
<keyword evidence="2" id="KW-0560">Oxidoreductase</keyword>
<dbReference type="EMBL" id="CP095005">
    <property type="protein sequence ID" value="UOO96201.1"/>
    <property type="molecule type" value="Genomic_DNA"/>
</dbReference>
<dbReference type="FunFam" id="3.40.50.720:FF:000173">
    <property type="entry name" value="3-oxoacyl-[acyl-carrier protein] reductase"/>
    <property type="match status" value="1"/>
</dbReference>
<dbReference type="PANTHER" id="PTHR42879">
    <property type="entry name" value="3-OXOACYL-(ACYL-CARRIER-PROTEIN) REDUCTASE"/>
    <property type="match status" value="1"/>
</dbReference>
<dbReference type="InterPro" id="IPR050259">
    <property type="entry name" value="SDR"/>
</dbReference>